<evidence type="ECO:0000256" key="3">
    <source>
        <dbReference type="SAM" id="SignalP"/>
    </source>
</evidence>
<protein>
    <submittedName>
        <fullName evidence="4">Uncharacterized protein</fullName>
    </submittedName>
</protein>
<gene>
    <name evidence="4" type="ORF">BASA50_003312</name>
</gene>
<keyword evidence="1" id="KW-0175">Coiled coil</keyword>
<dbReference type="EMBL" id="JAFCIX010000086">
    <property type="protein sequence ID" value="KAH6598992.1"/>
    <property type="molecule type" value="Genomic_DNA"/>
</dbReference>
<evidence type="ECO:0000256" key="2">
    <source>
        <dbReference type="SAM" id="MobiDB-lite"/>
    </source>
</evidence>
<proteinExistence type="predicted"/>
<organism evidence="4 5">
    <name type="scientific">Batrachochytrium salamandrivorans</name>
    <dbReference type="NCBI Taxonomy" id="1357716"/>
    <lineage>
        <taxon>Eukaryota</taxon>
        <taxon>Fungi</taxon>
        <taxon>Fungi incertae sedis</taxon>
        <taxon>Chytridiomycota</taxon>
        <taxon>Chytridiomycota incertae sedis</taxon>
        <taxon>Chytridiomycetes</taxon>
        <taxon>Rhizophydiales</taxon>
        <taxon>Rhizophydiales incertae sedis</taxon>
        <taxon>Batrachochytrium</taxon>
    </lineage>
</organism>
<evidence type="ECO:0000313" key="4">
    <source>
        <dbReference type="EMBL" id="KAH6598992.1"/>
    </source>
</evidence>
<feature type="compositionally biased region" description="Polar residues" evidence="2">
    <location>
        <begin position="18"/>
        <end position="28"/>
    </location>
</feature>
<feature type="region of interest" description="Disordered" evidence="2">
    <location>
        <begin position="18"/>
        <end position="46"/>
    </location>
</feature>
<feature type="chain" id="PRO_5046502359" evidence="3">
    <location>
        <begin position="19"/>
        <end position="274"/>
    </location>
</feature>
<evidence type="ECO:0000313" key="5">
    <source>
        <dbReference type="Proteomes" id="UP001648503"/>
    </source>
</evidence>
<feature type="signal peptide" evidence="3">
    <location>
        <begin position="1"/>
        <end position="18"/>
    </location>
</feature>
<keyword evidence="5" id="KW-1185">Reference proteome</keyword>
<sequence>MRLVSFAALLFLAITASAQKPQSSTSKNPQPPQGAAARDPPPSCQNKVQAKLKELMATYQAKKDAVLEMSDFDKERQDELDSRPEADTIKGKMKETTINKSEKLELKKQYGASVKTRERLLGALRKKQDQLDKAKEERDAAEIQLKTLEENQKKLKLYNSNNKVQIGLLPGSYYNKKILGDQSKEICQYSKDLFKADQMVWYSVTEITRAINRLGSFELEELKKISKTIFNYYRKFTKQARFTKKHCSYTKRLERSLSLETVDWQVRNFCQLFV</sequence>
<evidence type="ECO:0000256" key="1">
    <source>
        <dbReference type="SAM" id="Coils"/>
    </source>
</evidence>
<dbReference type="Proteomes" id="UP001648503">
    <property type="component" value="Unassembled WGS sequence"/>
</dbReference>
<reference evidence="4 5" key="1">
    <citation type="submission" date="2021-02" db="EMBL/GenBank/DDBJ databases">
        <title>Variation within the Batrachochytrium salamandrivorans European outbreak.</title>
        <authorList>
            <person name="Kelly M."/>
            <person name="Pasmans F."/>
            <person name="Shea T.P."/>
            <person name="Munoz J.F."/>
            <person name="Carranza S."/>
            <person name="Cuomo C.A."/>
            <person name="Martel A."/>
        </authorList>
    </citation>
    <scope>NUCLEOTIDE SEQUENCE [LARGE SCALE GENOMIC DNA]</scope>
    <source>
        <strain evidence="4 5">AMFP18/2</strain>
    </source>
</reference>
<feature type="coiled-coil region" evidence="1">
    <location>
        <begin position="117"/>
        <end position="158"/>
    </location>
</feature>
<name>A0ABQ8FIS4_9FUNG</name>
<keyword evidence="3" id="KW-0732">Signal</keyword>
<accession>A0ABQ8FIS4</accession>
<comment type="caution">
    <text evidence="4">The sequence shown here is derived from an EMBL/GenBank/DDBJ whole genome shotgun (WGS) entry which is preliminary data.</text>
</comment>